<dbReference type="NCBIfam" id="TIGR00552">
    <property type="entry name" value="nadE"/>
    <property type="match status" value="1"/>
</dbReference>
<accession>A0A4R3L393</accession>
<dbReference type="GO" id="GO:0009435">
    <property type="term" value="P:NAD+ biosynthetic process"/>
    <property type="evidence" value="ECO:0007669"/>
    <property type="project" value="UniProtKB-UniRule"/>
</dbReference>
<evidence type="ECO:0000256" key="4">
    <source>
        <dbReference type="ARBA" id="ARBA00022741"/>
    </source>
</evidence>
<keyword evidence="12" id="KW-1185">Reference proteome</keyword>
<evidence type="ECO:0000256" key="6">
    <source>
        <dbReference type="ARBA" id="ARBA00023027"/>
    </source>
</evidence>
<evidence type="ECO:0000256" key="8">
    <source>
        <dbReference type="PIRNR" id="PIRNR006630"/>
    </source>
</evidence>
<reference evidence="11 12" key="1">
    <citation type="submission" date="2019-03" db="EMBL/GenBank/DDBJ databases">
        <title>Genomic Encyclopedia of Type Strains, Phase IV (KMG-IV): sequencing the most valuable type-strain genomes for metagenomic binning, comparative biology and taxonomic classification.</title>
        <authorList>
            <person name="Goeker M."/>
        </authorList>
    </citation>
    <scope>NUCLEOTIDE SEQUENCE [LARGE SCALE GENOMIC DNA]</scope>
    <source>
        <strain evidence="11 12">DSM 21944</strain>
    </source>
</reference>
<evidence type="ECO:0000259" key="10">
    <source>
        <dbReference type="PROSITE" id="PS50263"/>
    </source>
</evidence>
<dbReference type="InterPro" id="IPR003010">
    <property type="entry name" value="C-N_Hydrolase"/>
</dbReference>
<feature type="binding site" evidence="7">
    <location>
        <position position="375"/>
    </location>
    <ligand>
        <name>deamido-NAD(+)</name>
        <dbReference type="ChEBI" id="CHEBI:58437"/>
        <note>ligand shared between two neighboring subunits</note>
    </ligand>
</feature>
<feature type="active site" description="For glutaminase activity" evidence="7">
    <location>
        <position position="115"/>
    </location>
</feature>
<feature type="binding site" evidence="7">
    <location>
        <begin position="292"/>
        <end position="299"/>
    </location>
    <ligand>
        <name>ATP</name>
        <dbReference type="ChEBI" id="CHEBI:30616"/>
    </ligand>
</feature>
<dbReference type="AlphaFoldDB" id="A0A4R3L393"/>
<dbReference type="InterPro" id="IPR022310">
    <property type="entry name" value="NAD/GMP_synthase"/>
</dbReference>
<proteinExistence type="inferred from homology"/>
<evidence type="ECO:0000256" key="7">
    <source>
        <dbReference type="HAMAP-Rule" id="MF_02090"/>
    </source>
</evidence>
<dbReference type="EC" id="6.3.5.1" evidence="7 8"/>
<dbReference type="InterPro" id="IPR036526">
    <property type="entry name" value="C-N_Hydrolase_sf"/>
</dbReference>
<evidence type="ECO:0000256" key="5">
    <source>
        <dbReference type="ARBA" id="ARBA00022840"/>
    </source>
</evidence>
<dbReference type="Gene3D" id="3.40.50.620">
    <property type="entry name" value="HUPs"/>
    <property type="match status" value="1"/>
</dbReference>
<feature type="binding site" evidence="7">
    <location>
        <position position="177"/>
    </location>
    <ligand>
        <name>L-glutamine</name>
        <dbReference type="ChEBI" id="CHEBI:58359"/>
    </ligand>
</feature>
<dbReference type="CDD" id="cd00553">
    <property type="entry name" value="NAD_synthase"/>
    <property type="match status" value="1"/>
</dbReference>
<dbReference type="SUPFAM" id="SSF52402">
    <property type="entry name" value="Adenine nucleotide alpha hydrolases-like"/>
    <property type="match status" value="1"/>
</dbReference>
<sequence>MPAMTNHRLALAQFAFPVGAIDTNAARIISLMQEARDRHGAGLVLFPELALCGYLPEDQLQRQSLLAACEQALARIAAAAVGIEAVVGHPLRIGDVLYNAASWLRDGRVLTTCRKQALPNYAVFDEKRYFEPGDAPCLVDWNGLRCGLLICEDLWTARPIARVVEGGAELVLSVNASPFESEKADARQALLKSRVAGHGLPLAYINVVGGQDDLVFDGGALLVDADGRVHGPAPAFSDELLLCDFDQATRSWQPPAWVPAEHPGPDEIVWRGLVRGLRDYVERNGFPGVVLGLSGGIDSAVTLALAVDAIGPERCHAVMLPSRHTSSESVELATRQARAQGVRYDVIAIEPAYEAFLSMLAPSFAGREPDLAEENIQARCRGVALMALSNKFGHLLLTTGNKSEVAVGYSTLYGDMCGGFAPIKDCYKTQVYALARWRNRQGDGEVIPARVIERPPTAELRDGQLDQDSLPPYEELDAILHRFIELQQSLEEIAAAGFDAATVNRVIGMVYRAEYKRRQAAPGPKITAKAFGRDRRYPITSAWR</sequence>
<dbReference type="InterPro" id="IPR014729">
    <property type="entry name" value="Rossmann-like_a/b/a_fold"/>
</dbReference>
<dbReference type="Pfam" id="PF02540">
    <property type="entry name" value="NAD_synthase"/>
    <property type="match status" value="1"/>
</dbReference>
<comment type="pathway">
    <text evidence="1 7 8">Cofactor biosynthesis; NAD(+) biosynthesis; NAD(+) from deamido-NAD(+) (L-Gln route): step 1/1.</text>
</comment>
<dbReference type="PIRSF" id="PIRSF006630">
    <property type="entry name" value="NADS_GAT"/>
    <property type="match status" value="1"/>
</dbReference>
<comment type="caution">
    <text evidence="7">Lacks conserved residue(s) required for the propagation of feature annotation.</text>
</comment>
<organism evidence="11 12">
    <name type="scientific">Pseudofulvimonas gallinarii</name>
    <dbReference type="NCBI Taxonomy" id="634155"/>
    <lineage>
        <taxon>Bacteria</taxon>
        <taxon>Pseudomonadati</taxon>
        <taxon>Pseudomonadota</taxon>
        <taxon>Gammaproteobacteria</taxon>
        <taxon>Lysobacterales</taxon>
        <taxon>Rhodanobacteraceae</taxon>
        <taxon>Pseudofulvimonas</taxon>
    </lineage>
</organism>
<feature type="active site" description="Nucleophile; for glutaminase activity" evidence="7">
    <location>
        <position position="151"/>
    </location>
</feature>
<dbReference type="PROSITE" id="PS50263">
    <property type="entry name" value="CN_HYDROLASE"/>
    <property type="match status" value="1"/>
</dbReference>
<dbReference type="Proteomes" id="UP000294599">
    <property type="component" value="Unassembled WGS sequence"/>
</dbReference>
<protein>
    <recommendedName>
        <fullName evidence="7 8">Glutamine-dependent NAD(+) synthetase</fullName>
        <ecNumber evidence="7 8">6.3.5.1</ecNumber>
    </recommendedName>
    <alternativeName>
        <fullName evidence="7 8">NAD(+) synthase [glutamine-hydrolyzing]</fullName>
    </alternativeName>
</protein>
<comment type="catalytic activity">
    <reaction evidence="7 8">
        <text>deamido-NAD(+) + L-glutamine + ATP + H2O = L-glutamate + AMP + diphosphate + NAD(+) + H(+)</text>
        <dbReference type="Rhea" id="RHEA:24384"/>
        <dbReference type="ChEBI" id="CHEBI:15377"/>
        <dbReference type="ChEBI" id="CHEBI:15378"/>
        <dbReference type="ChEBI" id="CHEBI:29985"/>
        <dbReference type="ChEBI" id="CHEBI:30616"/>
        <dbReference type="ChEBI" id="CHEBI:33019"/>
        <dbReference type="ChEBI" id="CHEBI:57540"/>
        <dbReference type="ChEBI" id="CHEBI:58359"/>
        <dbReference type="ChEBI" id="CHEBI:58437"/>
        <dbReference type="ChEBI" id="CHEBI:456215"/>
        <dbReference type="EC" id="6.3.5.1"/>
    </reaction>
</comment>
<dbReference type="PANTHER" id="PTHR23090:SF9">
    <property type="entry name" value="GLUTAMINE-DEPENDENT NAD(+) SYNTHETASE"/>
    <property type="match status" value="1"/>
</dbReference>
<feature type="binding site" evidence="7">
    <location>
        <position position="516"/>
    </location>
    <ligand>
        <name>deamido-NAD(+)</name>
        <dbReference type="ChEBI" id="CHEBI:58437"/>
        <note>ligand shared between two neighboring subunits</note>
    </ligand>
</feature>
<dbReference type="CDD" id="cd07570">
    <property type="entry name" value="GAT_Gln-NAD-synth"/>
    <property type="match status" value="1"/>
</dbReference>
<dbReference type="GO" id="GO:0005737">
    <property type="term" value="C:cytoplasm"/>
    <property type="evidence" value="ECO:0007669"/>
    <property type="project" value="InterPro"/>
</dbReference>
<feature type="domain" description="CN hydrolase" evidence="10">
    <location>
        <begin position="7"/>
        <end position="247"/>
    </location>
</feature>
<keyword evidence="6 7" id="KW-0520">NAD</keyword>
<feature type="binding site" evidence="7">
    <location>
        <position position="399"/>
    </location>
    <ligand>
        <name>ATP</name>
        <dbReference type="ChEBI" id="CHEBI:30616"/>
    </ligand>
</feature>
<dbReference type="UniPathway" id="UPA00253">
    <property type="reaction ID" value="UER00334"/>
</dbReference>
<dbReference type="Pfam" id="PF00795">
    <property type="entry name" value="CN_hydrolase"/>
    <property type="match status" value="1"/>
</dbReference>
<dbReference type="SUPFAM" id="SSF56317">
    <property type="entry name" value="Carbon-nitrogen hydrolase"/>
    <property type="match status" value="1"/>
</dbReference>
<dbReference type="InterPro" id="IPR003694">
    <property type="entry name" value="NAD_synthase"/>
</dbReference>
<dbReference type="NCBIfam" id="NF010588">
    <property type="entry name" value="PRK13981.1"/>
    <property type="match status" value="1"/>
</dbReference>
<feature type="binding site" evidence="7">
    <location>
        <position position="183"/>
    </location>
    <ligand>
        <name>L-glutamine</name>
        <dbReference type="ChEBI" id="CHEBI:58359"/>
    </ligand>
</feature>
<dbReference type="GO" id="GO:0008795">
    <property type="term" value="F:NAD+ synthase activity"/>
    <property type="evidence" value="ECO:0007669"/>
    <property type="project" value="UniProtKB-UniRule"/>
</dbReference>
<dbReference type="Gene3D" id="3.60.110.10">
    <property type="entry name" value="Carbon-nitrogen hydrolase"/>
    <property type="match status" value="1"/>
</dbReference>
<dbReference type="InterPro" id="IPR014445">
    <property type="entry name" value="Gln-dep_NAD_synthase"/>
</dbReference>
<evidence type="ECO:0000256" key="9">
    <source>
        <dbReference type="RuleBase" id="RU003811"/>
    </source>
</evidence>
<feature type="binding site" evidence="7">
    <location>
        <position position="121"/>
    </location>
    <ligand>
        <name>L-glutamine</name>
        <dbReference type="ChEBI" id="CHEBI:58359"/>
    </ligand>
</feature>
<evidence type="ECO:0000313" key="12">
    <source>
        <dbReference type="Proteomes" id="UP000294599"/>
    </source>
</evidence>
<evidence type="ECO:0000313" key="11">
    <source>
        <dbReference type="EMBL" id="TCS93712.1"/>
    </source>
</evidence>
<comment type="similarity">
    <text evidence="2 7 8">In the C-terminal section; belongs to the NAD synthetase family.</text>
</comment>
<feature type="binding site" evidence="7">
    <location>
        <position position="404"/>
    </location>
    <ligand>
        <name>deamido-NAD(+)</name>
        <dbReference type="ChEBI" id="CHEBI:58437"/>
        <note>ligand shared between two neighboring subunits</note>
    </ligand>
</feature>
<evidence type="ECO:0000256" key="2">
    <source>
        <dbReference type="ARBA" id="ARBA00007145"/>
    </source>
</evidence>
<evidence type="ECO:0000256" key="1">
    <source>
        <dbReference type="ARBA" id="ARBA00005188"/>
    </source>
</evidence>
<keyword evidence="3 7" id="KW-0436">Ligase</keyword>
<dbReference type="FunFam" id="3.40.50.620:FF:000106">
    <property type="entry name" value="Glutamine-dependent NAD(+) synthetase"/>
    <property type="match status" value="1"/>
</dbReference>
<comment type="similarity">
    <text evidence="9">Belongs to the NAD synthetase family.</text>
</comment>
<gene>
    <name evidence="7" type="primary">nadE</name>
    <name evidence="11" type="ORF">EDC25_12633</name>
</gene>
<dbReference type="HAMAP" id="MF_02090">
    <property type="entry name" value="NadE_glutamine_dep"/>
    <property type="match status" value="1"/>
</dbReference>
<feature type="active site" description="Proton acceptor; for glutaminase activity" evidence="7">
    <location>
        <position position="48"/>
    </location>
</feature>
<comment type="caution">
    <text evidence="11">The sequence shown here is derived from an EMBL/GenBank/DDBJ whole genome shotgun (WGS) entry which is preliminary data.</text>
</comment>
<dbReference type="GO" id="GO:0004359">
    <property type="term" value="F:glutaminase activity"/>
    <property type="evidence" value="ECO:0007669"/>
    <property type="project" value="InterPro"/>
</dbReference>
<dbReference type="GO" id="GO:0003952">
    <property type="term" value="F:NAD+ synthase (glutamine-hydrolyzing) activity"/>
    <property type="evidence" value="ECO:0007669"/>
    <property type="project" value="UniProtKB-UniRule"/>
</dbReference>
<name>A0A4R3L393_9GAMM</name>
<dbReference type="PANTHER" id="PTHR23090">
    <property type="entry name" value="NH 3 /GLUTAMINE-DEPENDENT NAD + SYNTHETASE"/>
    <property type="match status" value="1"/>
</dbReference>
<comment type="function">
    <text evidence="7">Catalyzes the ATP-dependent amidation of deamido-NAD to form NAD. Uses L-glutamine as a nitrogen source.</text>
</comment>
<dbReference type="EMBL" id="SMAF01000026">
    <property type="protein sequence ID" value="TCS93712.1"/>
    <property type="molecule type" value="Genomic_DNA"/>
</dbReference>
<evidence type="ECO:0000256" key="3">
    <source>
        <dbReference type="ARBA" id="ARBA00022598"/>
    </source>
</evidence>
<keyword evidence="5 7" id="KW-0067">ATP-binding</keyword>
<keyword evidence="4 7" id="KW-0547">Nucleotide-binding</keyword>
<dbReference type="GO" id="GO:0005524">
    <property type="term" value="F:ATP binding"/>
    <property type="evidence" value="ECO:0007669"/>
    <property type="project" value="UniProtKB-UniRule"/>
</dbReference>